<evidence type="ECO:0000313" key="8">
    <source>
        <dbReference type="Proteomes" id="UP001497623"/>
    </source>
</evidence>
<keyword evidence="2" id="KW-0539">Nucleus</keyword>
<dbReference type="CDD" id="cd18315">
    <property type="entry name" value="BTB_POZ_BAB-like"/>
    <property type="match status" value="1"/>
</dbReference>
<dbReference type="GO" id="GO:0045165">
    <property type="term" value="P:cell fate commitment"/>
    <property type="evidence" value="ECO:0007669"/>
    <property type="project" value="UniProtKB-ARBA"/>
</dbReference>
<keyword evidence="8" id="KW-1185">Reference proteome</keyword>
<evidence type="ECO:0000256" key="1">
    <source>
        <dbReference type="ARBA" id="ARBA00004123"/>
    </source>
</evidence>
<dbReference type="SUPFAM" id="SSF57667">
    <property type="entry name" value="beta-beta-alpha zinc fingers"/>
    <property type="match status" value="1"/>
</dbReference>
<feature type="compositionally biased region" description="Basic and acidic residues" evidence="4">
    <location>
        <begin position="225"/>
        <end position="262"/>
    </location>
</feature>
<organism evidence="7 8">
    <name type="scientific">Meganyctiphanes norvegica</name>
    <name type="common">Northern krill</name>
    <name type="synonym">Thysanopoda norvegica</name>
    <dbReference type="NCBI Taxonomy" id="48144"/>
    <lineage>
        <taxon>Eukaryota</taxon>
        <taxon>Metazoa</taxon>
        <taxon>Ecdysozoa</taxon>
        <taxon>Arthropoda</taxon>
        <taxon>Crustacea</taxon>
        <taxon>Multicrustacea</taxon>
        <taxon>Malacostraca</taxon>
        <taxon>Eumalacostraca</taxon>
        <taxon>Eucarida</taxon>
        <taxon>Euphausiacea</taxon>
        <taxon>Euphausiidae</taxon>
        <taxon>Meganyctiphanes</taxon>
    </lineage>
</organism>
<dbReference type="PROSITE" id="PS00028">
    <property type="entry name" value="ZINC_FINGER_C2H2_1"/>
    <property type="match status" value="2"/>
</dbReference>
<feature type="domain" description="BTB" evidence="5">
    <location>
        <begin position="48"/>
        <end position="113"/>
    </location>
</feature>
<dbReference type="Gene3D" id="3.30.710.10">
    <property type="entry name" value="Potassium Channel Kv1.1, Chain A"/>
    <property type="match status" value="1"/>
</dbReference>
<dbReference type="InterPro" id="IPR011333">
    <property type="entry name" value="SKP1/BTB/POZ_sf"/>
</dbReference>
<feature type="compositionally biased region" description="Low complexity" evidence="4">
    <location>
        <begin position="419"/>
        <end position="439"/>
    </location>
</feature>
<dbReference type="Pfam" id="PF00651">
    <property type="entry name" value="BTB"/>
    <property type="match status" value="1"/>
</dbReference>
<dbReference type="Pfam" id="PF00096">
    <property type="entry name" value="zf-C2H2"/>
    <property type="match status" value="2"/>
</dbReference>
<dbReference type="GO" id="GO:0045466">
    <property type="term" value="P:R7 cell differentiation"/>
    <property type="evidence" value="ECO:0007669"/>
    <property type="project" value="UniProtKB-ARBA"/>
</dbReference>
<dbReference type="GO" id="GO:0061061">
    <property type="term" value="P:muscle structure development"/>
    <property type="evidence" value="ECO:0007669"/>
    <property type="project" value="UniProtKB-ARBA"/>
</dbReference>
<reference evidence="7 8" key="1">
    <citation type="submission" date="2024-05" db="EMBL/GenBank/DDBJ databases">
        <authorList>
            <person name="Wallberg A."/>
        </authorList>
    </citation>
    <scope>NUCLEOTIDE SEQUENCE [LARGE SCALE GENOMIC DNA]</scope>
</reference>
<evidence type="ECO:0000313" key="7">
    <source>
        <dbReference type="EMBL" id="CAL4112061.1"/>
    </source>
</evidence>
<proteinExistence type="predicted"/>
<comment type="subcellular location">
    <subcellularLocation>
        <location evidence="1">Nucleus</location>
    </subcellularLocation>
</comment>
<evidence type="ECO:0000256" key="2">
    <source>
        <dbReference type="ARBA" id="ARBA00023242"/>
    </source>
</evidence>
<name>A0AAV2R2P3_MEGNR</name>
<dbReference type="GO" id="GO:0008270">
    <property type="term" value="F:zinc ion binding"/>
    <property type="evidence" value="ECO:0007669"/>
    <property type="project" value="UniProtKB-KW"/>
</dbReference>
<evidence type="ECO:0000259" key="5">
    <source>
        <dbReference type="PROSITE" id="PS50097"/>
    </source>
</evidence>
<dbReference type="InterPro" id="IPR000210">
    <property type="entry name" value="BTB/POZ_dom"/>
</dbReference>
<protein>
    <submittedName>
        <fullName evidence="7">Uncharacterized protein</fullName>
    </submittedName>
</protein>
<dbReference type="SUPFAM" id="SSF54695">
    <property type="entry name" value="POZ domain"/>
    <property type="match status" value="1"/>
</dbReference>
<dbReference type="PANTHER" id="PTHR23110">
    <property type="entry name" value="BTB DOMAIN TRANSCRIPTION FACTOR"/>
    <property type="match status" value="1"/>
</dbReference>
<dbReference type="GO" id="GO:0048477">
    <property type="term" value="P:oogenesis"/>
    <property type="evidence" value="ECO:0007669"/>
    <property type="project" value="UniProtKB-ARBA"/>
</dbReference>
<keyword evidence="3" id="KW-0862">Zinc</keyword>
<dbReference type="GO" id="GO:0006357">
    <property type="term" value="P:regulation of transcription by RNA polymerase II"/>
    <property type="evidence" value="ECO:0007669"/>
    <property type="project" value="TreeGrafter"/>
</dbReference>
<gene>
    <name evidence="7" type="ORF">MNOR_LOCUS19782</name>
</gene>
<dbReference type="InterPro" id="IPR036236">
    <property type="entry name" value="Znf_C2H2_sf"/>
</dbReference>
<dbReference type="Proteomes" id="UP001497623">
    <property type="component" value="Unassembled WGS sequence"/>
</dbReference>
<sequence>MYPFLIPHMVSSGVRMAMSPQQFCLRWNNHQSNIISVFEQLLQTESFVDVTLAVEGMSLKAHKVVLSACSPYFQAVLASHPDKHPIVILKDVRYTDMRDLLDFMYRGEVSVDQDNLSGFLRVAESLRIKGLTEVNEKKRLENSSQAAYLLPHAMAGAATIAPGVVPMAPQTPLAGDPPPLKRPPHSPTATYCAKRRRGRPPKISGEESDCEVGSMAGSLSAAEGDDTRSEADVKVELDESREAQHHNDTEETNHREHPETKSGESTPGPSGESKDTATRQTSLEDSDVPRESPGSGISVIQHPEWTPIPDYDTDDNSQPVALLTANRLQSHVPPPGHLPPHSVTETMDQLYYTKNLLEAAMLKNPYDALKNDRHLNGSILLASLRAPLKFGLHGAYERDGDRELIIDSSPHSPHPSPQKPTQSSPTSNSPSNGNTNGSQGKVTVPIMSYCIQDNGFKCSKCFQTFTHPSNFHRHYITVHTDRRAHKCHVCGKEFKRKDNMMSHIRSVHRPGKEGHSIFREMSGVKMEMSALSPGVKMEMSALSPGLPRDVPSLQEQLMSQHHLQLHQESQPLSLVDKA</sequence>
<dbReference type="EMBL" id="CAXKWB010014894">
    <property type="protein sequence ID" value="CAL4112061.1"/>
    <property type="molecule type" value="Genomic_DNA"/>
</dbReference>
<accession>A0AAV2R2P3</accession>
<dbReference type="InterPro" id="IPR013087">
    <property type="entry name" value="Znf_C2H2_type"/>
</dbReference>
<dbReference type="SMART" id="SM00225">
    <property type="entry name" value="BTB"/>
    <property type="match status" value="1"/>
</dbReference>
<evidence type="ECO:0000256" key="4">
    <source>
        <dbReference type="SAM" id="MobiDB-lite"/>
    </source>
</evidence>
<dbReference type="FunFam" id="3.30.710.10:FF:000091">
    <property type="entry name" value="Lola, isoform F"/>
    <property type="match status" value="1"/>
</dbReference>
<keyword evidence="3" id="KW-0479">Metal-binding</keyword>
<feature type="region of interest" description="Disordered" evidence="4">
    <location>
        <begin position="405"/>
        <end position="439"/>
    </location>
</feature>
<comment type="caution">
    <text evidence="7">The sequence shown here is derived from an EMBL/GenBank/DDBJ whole genome shotgun (WGS) entry which is preliminary data.</text>
</comment>
<feature type="domain" description="C2H2-type" evidence="6">
    <location>
        <begin position="485"/>
        <end position="513"/>
    </location>
</feature>
<dbReference type="GO" id="GO:0002009">
    <property type="term" value="P:morphogenesis of an epithelium"/>
    <property type="evidence" value="ECO:0007669"/>
    <property type="project" value="UniProtKB-ARBA"/>
</dbReference>
<keyword evidence="3" id="KW-0863">Zinc-finger</keyword>
<dbReference type="GO" id="GO:0042051">
    <property type="term" value="P:compound eye photoreceptor development"/>
    <property type="evidence" value="ECO:0007669"/>
    <property type="project" value="UniProtKB-ARBA"/>
</dbReference>
<dbReference type="PROSITE" id="PS50097">
    <property type="entry name" value="BTB"/>
    <property type="match status" value="1"/>
</dbReference>
<dbReference type="SMART" id="SM00355">
    <property type="entry name" value="ZnF_C2H2"/>
    <property type="match status" value="2"/>
</dbReference>
<dbReference type="AlphaFoldDB" id="A0AAV2R2P3"/>
<evidence type="ECO:0000259" key="6">
    <source>
        <dbReference type="PROSITE" id="PS50157"/>
    </source>
</evidence>
<feature type="region of interest" description="Disordered" evidence="4">
    <location>
        <begin position="169"/>
        <end position="308"/>
    </location>
</feature>
<dbReference type="PROSITE" id="PS50157">
    <property type="entry name" value="ZINC_FINGER_C2H2_2"/>
    <property type="match status" value="2"/>
</dbReference>
<dbReference type="PANTHER" id="PTHR23110:SF82">
    <property type="entry name" value="PROTEIN TRAMTRACK, ALPHA ISOFORM"/>
    <property type="match status" value="1"/>
</dbReference>
<dbReference type="InterPro" id="IPR051095">
    <property type="entry name" value="Dros_DevTransReg"/>
</dbReference>
<dbReference type="Gene3D" id="3.30.160.60">
    <property type="entry name" value="Classic Zinc Finger"/>
    <property type="match status" value="1"/>
</dbReference>
<feature type="domain" description="C2H2-type" evidence="6">
    <location>
        <begin position="456"/>
        <end position="484"/>
    </location>
</feature>
<dbReference type="GO" id="GO:0005634">
    <property type="term" value="C:nucleus"/>
    <property type="evidence" value="ECO:0007669"/>
    <property type="project" value="UniProtKB-SubCell"/>
</dbReference>
<evidence type="ECO:0000256" key="3">
    <source>
        <dbReference type="PROSITE-ProRule" id="PRU00042"/>
    </source>
</evidence>